<dbReference type="SUPFAM" id="SSF46689">
    <property type="entry name" value="Homeodomain-like"/>
    <property type="match status" value="1"/>
</dbReference>
<dbReference type="SUPFAM" id="SSF48498">
    <property type="entry name" value="Tetracyclin repressor-like, C-terminal domain"/>
    <property type="match status" value="1"/>
</dbReference>
<dbReference type="InterPro" id="IPR009057">
    <property type="entry name" value="Homeodomain-like_sf"/>
</dbReference>
<keyword evidence="3" id="KW-0804">Transcription</keyword>
<dbReference type="InterPro" id="IPR036271">
    <property type="entry name" value="Tet_transcr_reg_TetR-rel_C_sf"/>
</dbReference>
<evidence type="ECO:0000256" key="3">
    <source>
        <dbReference type="ARBA" id="ARBA00023163"/>
    </source>
</evidence>
<evidence type="ECO:0000256" key="1">
    <source>
        <dbReference type="ARBA" id="ARBA00023015"/>
    </source>
</evidence>
<reference evidence="5" key="1">
    <citation type="submission" date="2014-06" db="EMBL/GenBank/DDBJ databases">
        <title>Key roles for freshwater Actinobacteria revealed by deep metagenomic sequencing.</title>
        <authorList>
            <person name="Ghai R."/>
            <person name="Mizuno C.M."/>
            <person name="Picazo A."/>
            <person name="Camacho A."/>
            <person name="Rodriguez-Valera F."/>
        </authorList>
    </citation>
    <scope>NUCLEOTIDE SEQUENCE</scope>
</reference>
<dbReference type="GO" id="GO:0003677">
    <property type="term" value="F:DNA binding"/>
    <property type="evidence" value="ECO:0007669"/>
    <property type="project" value="UniProtKB-KW"/>
</dbReference>
<dbReference type="PROSITE" id="PS50977">
    <property type="entry name" value="HTH_TETR_2"/>
    <property type="match status" value="1"/>
</dbReference>
<dbReference type="PANTHER" id="PTHR47506">
    <property type="entry name" value="TRANSCRIPTIONAL REGULATORY PROTEIN"/>
    <property type="match status" value="1"/>
</dbReference>
<dbReference type="AlphaFoldDB" id="A0A094Q3G4"/>
<keyword evidence="2" id="KW-0238">DNA-binding</keyword>
<dbReference type="InterPro" id="IPR001647">
    <property type="entry name" value="HTH_TetR"/>
</dbReference>
<organism evidence="5">
    <name type="scientific">freshwater metagenome</name>
    <dbReference type="NCBI Taxonomy" id="449393"/>
    <lineage>
        <taxon>unclassified sequences</taxon>
        <taxon>metagenomes</taxon>
        <taxon>ecological metagenomes</taxon>
    </lineage>
</organism>
<dbReference type="PANTHER" id="PTHR47506:SF1">
    <property type="entry name" value="HTH-TYPE TRANSCRIPTIONAL REGULATOR YJDC"/>
    <property type="match status" value="1"/>
</dbReference>
<protein>
    <recommendedName>
        <fullName evidence="4">HTH tetR-type domain-containing protein</fullName>
    </recommendedName>
</protein>
<evidence type="ECO:0000313" key="5">
    <source>
        <dbReference type="EMBL" id="KGA16604.1"/>
    </source>
</evidence>
<keyword evidence="1" id="KW-0805">Transcription regulation</keyword>
<evidence type="ECO:0000256" key="2">
    <source>
        <dbReference type="ARBA" id="ARBA00023125"/>
    </source>
</evidence>
<evidence type="ECO:0000259" key="4">
    <source>
        <dbReference type="PROSITE" id="PS50977"/>
    </source>
</evidence>
<feature type="domain" description="HTH tetR-type" evidence="4">
    <location>
        <begin position="5"/>
        <end position="65"/>
    </location>
</feature>
<comment type="caution">
    <text evidence="5">The sequence shown here is derived from an EMBL/GenBank/DDBJ whole genome shotgun (WGS) entry which is preliminary data.</text>
</comment>
<dbReference type="Gene3D" id="1.10.357.10">
    <property type="entry name" value="Tetracycline Repressor, domain 2"/>
    <property type="match status" value="1"/>
</dbReference>
<dbReference type="EMBL" id="JNSL01000080">
    <property type="protein sequence ID" value="KGA16604.1"/>
    <property type="molecule type" value="Genomic_DNA"/>
</dbReference>
<proteinExistence type="predicted"/>
<gene>
    <name evidence="5" type="ORF">GM51_12205</name>
</gene>
<accession>A0A094Q3G4</accession>
<dbReference type="Pfam" id="PF00440">
    <property type="entry name" value="TetR_N"/>
    <property type="match status" value="1"/>
</dbReference>
<name>A0A094Q3G4_9ZZZZ</name>
<sequence>MSEKPGTRQQLVEATMAAIAYGGESSVRVSAIATAVGVKEPSVYHFFKNRDALVEAAQIERYRRSYTEMIVPFEMAAEMSETAEEFERAIRKIFSLVYAPERVEIRSVRKNVMGAAQSSEAIAKAISEINHETASTLARVMVFGQERGWVTKDLDPMALAYWGIGQINGRVMAEMNAGLVSLAEWDKVSVEAVLGVYRYKAPK</sequence>